<dbReference type="InterPro" id="IPR050792">
    <property type="entry name" value="ADP-ribosylglycohydrolase"/>
</dbReference>
<dbReference type="KEGG" id="tje:TJEJU_2461"/>
<organism evidence="2 3">
    <name type="scientific">Tenacibaculum jejuense</name>
    <dbReference type="NCBI Taxonomy" id="584609"/>
    <lineage>
        <taxon>Bacteria</taxon>
        <taxon>Pseudomonadati</taxon>
        <taxon>Bacteroidota</taxon>
        <taxon>Flavobacteriia</taxon>
        <taxon>Flavobacteriales</taxon>
        <taxon>Flavobacteriaceae</taxon>
        <taxon>Tenacibaculum</taxon>
    </lineage>
</organism>
<feature type="binding site" evidence="1">
    <location>
        <position position="261"/>
    </location>
    <ligand>
        <name>Mg(2+)</name>
        <dbReference type="ChEBI" id="CHEBI:18420"/>
        <label>1</label>
    </ligand>
</feature>
<dbReference type="Gene3D" id="1.10.4080.10">
    <property type="entry name" value="ADP-ribosylation/Crystallin J1"/>
    <property type="match status" value="1"/>
</dbReference>
<comment type="cofactor">
    <cofactor evidence="1">
        <name>Mg(2+)</name>
        <dbReference type="ChEBI" id="CHEBI:18420"/>
    </cofactor>
    <text evidence="1">Binds 2 magnesium ions per subunit.</text>
</comment>
<feature type="binding site" evidence="1">
    <location>
        <position position="50"/>
    </location>
    <ligand>
        <name>Mg(2+)</name>
        <dbReference type="ChEBI" id="CHEBI:18420"/>
        <label>1</label>
    </ligand>
</feature>
<sequence>MKNRIDLAKKSLTGIAIGDAFGDSFFRERAIVESALENRFIPETEWRYTDDTIMAIPLLKSLELYGEMNQDFVANQFAQNFLKDRHRGYGPSMHRKLLEIDTNKNWLEISKSSFNGTGSMGNGSAMRVALIGAYFYDDLNKVAEQAKLSSEITHYNNEAIAGAISVAIVTALCTISNELNKEVWLDTIIDFTPESDLKYKIKKIKHLPKSYDIRTIVTALGNGTKMLAQDTVPIALWNVYHYLGDFEESLWNTVSALGDRDTTCAIVGGINIMCSKESSVPKQWENDVEKWNESIFYK</sequence>
<dbReference type="InterPro" id="IPR036705">
    <property type="entry name" value="Ribosyl_crysJ1_sf"/>
</dbReference>
<evidence type="ECO:0000256" key="1">
    <source>
        <dbReference type="PIRSR" id="PIRSR605502-1"/>
    </source>
</evidence>
<gene>
    <name evidence="2" type="ORF">TJEJU_2461</name>
</gene>
<dbReference type="PANTHER" id="PTHR16222">
    <property type="entry name" value="ADP-RIBOSYLGLYCOHYDROLASE"/>
    <property type="match status" value="1"/>
</dbReference>
<dbReference type="RefSeq" id="WP_095072478.1">
    <property type="nucleotide sequence ID" value="NZ_LT899436.1"/>
</dbReference>
<dbReference type="EMBL" id="LT899436">
    <property type="protein sequence ID" value="SNR16146.1"/>
    <property type="molecule type" value="Genomic_DNA"/>
</dbReference>
<evidence type="ECO:0000313" key="3">
    <source>
        <dbReference type="Proteomes" id="UP000215214"/>
    </source>
</evidence>
<accession>A0A238UAY2</accession>
<keyword evidence="1" id="KW-0479">Metal-binding</keyword>
<dbReference type="Proteomes" id="UP000215214">
    <property type="component" value="Chromosome TJEJU"/>
</dbReference>
<name>A0A238UAY2_9FLAO</name>
<dbReference type="PANTHER" id="PTHR16222:SF12">
    <property type="entry name" value="ADP-RIBOSYLGLYCOHYDROLASE-RELATED"/>
    <property type="match status" value="1"/>
</dbReference>
<dbReference type="GO" id="GO:0046872">
    <property type="term" value="F:metal ion binding"/>
    <property type="evidence" value="ECO:0007669"/>
    <property type="project" value="UniProtKB-KW"/>
</dbReference>
<keyword evidence="3" id="KW-1185">Reference proteome</keyword>
<protein>
    <recommendedName>
        <fullName evidence="4">ADP-ribosylglycohydrolase</fullName>
    </recommendedName>
</protein>
<feature type="binding site" evidence="1">
    <location>
        <position position="49"/>
    </location>
    <ligand>
        <name>Mg(2+)</name>
        <dbReference type="ChEBI" id="CHEBI:18420"/>
        <label>1</label>
    </ligand>
</feature>
<evidence type="ECO:0008006" key="4">
    <source>
        <dbReference type="Google" id="ProtNLM"/>
    </source>
</evidence>
<dbReference type="InterPro" id="IPR005502">
    <property type="entry name" value="Ribosyl_crysJ1"/>
</dbReference>
<feature type="binding site" evidence="1">
    <location>
        <position position="51"/>
    </location>
    <ligand>
        <name>Mg(2+)</name>
        <dbReference type="ChEBI" id="CHEBI:18420"/>
        <label>1</label>
    </ligand>
</feature>
<feature type="binding site" evidence="1">
    <location>
        <position position="259"/>
    </location>
    <ligand>
        <name>Mg(2+)</name>
        <dbReference type="ChEBI" id="CHEBI:18420"/>
        <label>1</label>
    </ligand>
</feature>
<dbReference type="SUPFAM" id="SSF101478">
    <property type="entry name" value="ADP-ribosylglycohydrolase"/>
    <property type="match status" value="1"/>
</dbReference>
<reference evidence="2 3" key="1">
    <citation type="submission" date="2017-07" db="EMBL/GenBank/DDBJ databases">
        <authorList>
            <person name="Sun Z.S."/>
            <person name="Albrecht U."/>
            <person name="Echele G."/>
            <person name="Lee C.C."/>
        </authorList>
    </citation>
    <scope>NUCLEOTIDE SEQUENCE [LARGE SCALE GENOMIC DNA]</scope>
    <source>
        <strain evidence="3">type strain: KCTC 22618</strain>
    </source>
</reference>
<dbReference type="Pfam" id="PF03747">
    <property type="entry name" value="ADP_ribosyl_GH"/>
    <property type="match status" value="1"/>
</dbReference>
<dbReference type="OrthoDB" id="9798107at2"/>
<proteinExistence type="predicted"/>
<feature type="binding site" evidence="1">
    <location>
        <position position="262"/>
    </location>
    <ligand>
        <name>Mg(2+)</name>
        <dbReference type="ChEBI" id="CHEBI:18420"/>
        <label>1</label>
    </ligand>
</feature>
<dbReference type="AlphaFoldDB" id="A0A238UAY2"/>
<evidence type="ECO:0000313" key="2">
    <source>
        <dbReference type="EMBL" id="SNR16146.1"/>
    </source>
</evidence>
<keyword evidence="1" id="KW-0460">Magnesium</keyword>